<dbReference type="EMBL" id="SNYJ01000006">
    <property type="protein sequence ID" value="TDQ40483.1"/>
    <property type="molecule type" value="Genomic_DNA"/>
</dbReference>
<keyword evidence="6 7" id="KW-0472">Membrane</keyword>
<keyword evidence="4 7" id="KW-0812">Transmembrane</keyword>
<evidence type="ECO:0000256" key="4">
    <source>
        <dbReference type="ARBA" id="ARBA00022692"/>
    </source>
</evidence>
<evidence type="ECO:0000256" key="7">
    <source>
        <dbReference type="SAM" id="Phobius"/>
    </source>
</evidence>
<evidence type="ECO:0000256" key="3">
    <source>
        <dbReference type="ARBA" id="ARBA00022475"/>
    </source>
</evidence>
<dbReference type="InterPro" id="IPR023090">
    <property type="entry name" value="UPF0702_alpha/beta_dom_sf"/>
</dbReference>
<evidence type="ECO:0000256" key="1">
    <source>
        <dbReference type="ARBA" id="ARBA00004651"/>
    </source>
</evidence>
<feature type="transmembrane region" description="Helical" evidence="7">
    <location>
        <begin position="59"/>
        <end position="80"/>
    </location>
</feature>
<feature type="transmembrane region" description="Helical" evidence="7">
    <location>
        <begin position="6"/>
        <end position="27"/>
    </location>
</feature>
<protein>
    <submittedName>
        <fullName evidence="9">Uncharacterized protein DUF421</fullName>
    </submittedName>
</protein>
<evidence type="ECO:0000313" key="9">
    <source>
        <dbReference type="EMBL" id="TDQ40483.1"/>
    </source>
</evidence>
<evidence type="ECO:0000313" key="10">
    <source>
        <dbReference type="Proteomes" id="UP000295632"/>
    </source>
</evidence>
<gene>
    <name evidence="9" type="ORF">EV213_106202</name>
</gene>
<keyword evidence="10" id="KW-1185">Reference proteome</keyword>
<keyword evidence="5 7" id="KW-1133">Transmembrane helix</keyword>
<sequence>MWIDLITVLVRLIIILPFLWLILLFMGQRSMNRLGIFDFMIVLLIGSLVGADLADPHIVYWPTLIALTCIALLQKTAAICKMKWQQVRKVANFEPLLVIFDGKMLSERLLDVQYSPDNILELLREQSIFSVNDVYAGYVENSGSLSIVKQSARSTFFVTVVMEKRIIASALDSVAMSLPEFKALLATHELSVDELLYCGINEAKQLEWSRYGEAPSFDPALQ</sequence>
<feature type="transmembrane region" description="Helical" evidence="7">
    <location>
        <begin position="34"/>
        <end position="53"/>
    </location>
</feature>
<dbReference type="GO" id="GO:0005886">
    <property type="term" value="C:plasma membrane"/>
    <property type="evidence" value="ECO:0007669"/>
    <property type="project" value="UniProtKB-SubCell"/>
</dbReference>
<organism evidence="9 10">
    <name type="scientific">Aureibacillus halotolerans</name>
    <dbReference type="NCBI Taxonomy" id="1508390"/>
    <lineage>
        <taxon>Bacteria</taxon>
        <taxon>Bacillati</taxon>
        <taxon>Bacillota</taxon>
        <taxon>Bacilli</taxon>
        <taxon>Bacillales</taxon>
        <taxon>Bacillaceae</taxon>
        <taxon>Aureibacillus</taxon>
    </lineage>
</organism>
<dbReference type="PANTHER" id="PTHR34582:SF6">
    <property type="entry name" value="UPF0702 TRANSMEMBRANE PROTEIN YCAP"/>
    <property type="match status" value="1"/>
</dbReference>
<dbReference type="Gene3D" id="3.30.240.20">
    <property type="entry name" value="bsu07140 like domains"/>
    <property type="match status" value="1"/>
</dbReference>
<accession>A0A4R6U6I0</accession>
<evidence type="ECO:0000256" key="6">
    <source>
        <dbReference type="ARBA" id="ARBA00023136"/>
    </source>
</evidence>
<feature type="domain" description="YetF C-terminal" evidence="8">
    <location>
        <begin position="82"/>
        <end position="199"/>
    </location>
</feature>
<evidence type="ECO:0000256" key="2">
    <source>
        <dbReference type="ARBA" id="ARBA00006448"/>
    </source>
</evidence>
<proteinExistence type="inferred from homology"/>
<evidence type="ECO:0000256" key="5">
    <source>
        <dbReference type="ARBA" id="ARBA00022989"/>
    </source>
</evidence>
<comment type="similarity">
    <text evidence="2">Belongs to the UPF0702 family.</text>
</comment>
<reference evidence="9 10" key="1">
    <citation type="submission" date="2019-03" db="EMBL/GenBank/DDBJ databases">
        <title>Genomic Encyclopedia of Type Strains, Phase IV (KMG-IV): sequencing the most valuable type-strain genomes for metagenomic binning, comparative biology and taxonomic classification.</title>
        <authorList>
            <person name="Goeker M."/>
        </authorList>
    </citation>
    <scope>NUCLEOTIDE SEQUENCE [LARGE SCALE GENOMIC DNA]</scope>
    <source>
        <strain evidence="9 10">DSM 28697</strain>
    </source>
</reference>
<dbReference type="InterPro" id="IPR007353">
    <property type="entry name" value="DUF421"/>
</dbReference>
<dbReference type="Pfam" id="PF04239">
    <property type="entry name" value="DUF421"/>
    <property type="match status" value="1"/>
</dbReference>
<comment type="subcellular location">
    <subcellularLocation>
        <location evidence="1">Cell membrane</location>
        <topology evidence="1">Multi-pass membrane protein</topology>
    </subcellularLocation>
</comment>
<keyword evidence="3" id="KW-1003">Cell membrane</keyword>
<name>A0A4R6U6I0_9BACI</name>
<evidence type="ECO:0000259" key="8">
    <source>
        <dbReference type="Pfam" id="PF04239"/>
    </source>
</evidence>
<comment type="caution">
    <text evidence="9">The sequence shown here is derived from an EMBL/GenBank/DDBJ whole genome shotgun (WGS) entry which is preliminary data.</text>
</comment>
<dbReference type="AlphaFoldDB" id="A0A4R6U6I0"/>
<dbReference type="Proteomes" id="UP000295632">
    <property type="component" value="Unassembled WGS sequence"/>
</dbReference>
<dbReference type="PANTHER" id="PTHR34582">
    <property type="entry name" value="UPF0702 TRANSMEMBRANE PROTEIN YCAP"/>
    <property type="match status" value="1"/>
</dbReference>